<dbReference type="EMBL" id="WBJY01000001">
    <property type="protein sequence ID" value="KAB1649754.1"/>
    <property type="molecule type" value="Genomic_DNA"/>
</dbReference>
<reference evidence="8 9" key="1">
    <citation type="submission" date="2019-09" db="EMBL/GenBank/DDBJ databases">
        <title>Phylogeny of genus Pseudoclavibacter and closely related genus.</title>
        <authorList>
            <person name="Li Y."/>
        </authorList>
    </citation>
    <scope>NUCLEOTIDE SEQUENCE [LARGE SCALE GENOMIC DNA]</scope>
    <source>
        <strain evidence="8 9">EGI 60007</strain>
    </source>
</reference>
<feature type="transmembrane region" description="Helical" evidence="6">
    <location>
        <begin position="386"/>
        <end position="406"/>
    </location>
</feature>
<organism evidence="8 9">
    <name type="scientific">Pseudoclavibacter endophyticus</name>
    <dbReference type="NCBI Taxonomy" id="1778590"/>
    <lineage>
        <taxon>Bacteria</taxon>
        <taxon>Bacillati</taxon>
        <taxon>Actinomycetota</taxon>
        <taxon>Actinomycetes</taxon>
        <taxon>Micrococcales</taxon>
        <taxon>Microbacteriaceae</taxon>
        <taxon>Pseudoclavibacter</taxon>
    </lineage>
</organism>
<evidence type="ECO:0000313" key="8">
    <source>
        <dbReference type="EMBL" id="KAB1649754.1"/>
    </source>
</evidence>
<dbReference type="SUPFAM" id="SSF103473">
    <property type="entry name" value="MFS general substrate transporter"/>
    <property type="match status" value="1"/>
</dbReference>
<evidence type="ECO:0000256" key="1">
    <source>
        <dbReference type="ARBA" id="ARBA00004651"/>
    </source>
</evidence>
<feature type="transmembrane region" description="Helical" evidence="6">
    <location>
        <begin position="27"/>
        <end position="43"/>
    </location>
</feature>
<evidence type="ECO:0000256" key="2">
    <source>
        <dbReference type="ARBA" id="ARBA00022448"/>
    </source>
</evidence>
<dbReference type="InterPro" id="IPR050930">
    <property type="entry name" value="MFS_Vesicular_Transporter"/>
</dbReference>
<feature type="transmembrane region" description="Helical" evidence="6">
    <location>
        <begin position="183"/>
        <end position="201"/>
    </location>
</feature>
<dbReference type="AlphaFoldDB" id="A0A6H9WTL5"/>
<dbReference type="InterPro" id="IPR020846">
    <property type="entry name" value="MFS_dom"/>
</dbReference>
<evidence type="ECO:0000256" key="5">
    <source>
        <dbReference type="ARBA" id="ARBA00023136"/>
    </source>
</evidence>
<feature type="transmembrane region" description="Helical" evidence="6">
    <location>
        <begin position="63"/>
        <end position="85"/>
    </location>
</feature>
<dbReference type="GO" id="GO:0005886">
    <property type="term" value="C:plasma membrane"/>
    <property type="evidence" value="ECO:0007669"/>
    <property type="project" value="UniProtKB-SubCell"/>
</dbReference>
<keyword evidence="5 6" id="KW-0472">Membrane</keyword>
<dbReference type="PROSITE" id="PS50850">
    <property type="entry name" value="MFS"/>
    <property type="match status" value="1"/>
</dbReference>
<dbReference type="Proteomes" id="UP000431744">
    <property type="component" value="Unassembled WGS sequence"/>
</dbReference>
<sequence length="417" mass="42351">MTGSRGPASGPVTSGSMPGGAIVASRRWPLVILAGVAAGVHIWKVPPFVAEISERFGTSLVDAGFLMGVLQLAGVVGGLAVGFFAEYLGFRRCMLAGLAVLSVASIGGAFAAEFWMLLVLRGVESVGFLLAIVAGPGVIRSIAPPAQRSLASGAWGSYMGLAAFGTLTVTALLAGLATKEGTWIVAGALTAVVAVAVLLWVPADRPRSTRSDVSIRDSLSRTVRARGVWVCGLVFMFYAATWMAVLGFLPTILGDAGADPGLANLLSGIASGANVLGNVSAAVLLQRGASARLLLSIGAAVMAVSSFCIFALELPTGGQFAAVLVFSAVAGLIPGTLFPLVLGVMPTGGSSTTAVGILMQCTNAGLFFGPPVLAALTTATGNWSSSWWFTVALAAMALLLAQFLGVKRYGYRLGGAN</sequence>
<dbReference type="PANTHER" id="PTHR23506">
    <property type="entry name" value="GH10249P"/>
    <property type="match status" value="1"/>
</dbReference>
<proteinExistence type="predicted"/>
<evidence type="ECO:0000256" key="6">
    <source>
        <dbReference type="SAM" id="Phobius"/>
    </source>
</evidence>
<dbReference type="InterPro" id="IPR011701">
    <property type="entry name" value="MFS"/>
</dbReference>
<feature type="transmembrane region" description="Helical" evidence="6">
    <location>
        <begin position="292"/>
        <end position="312"/>
    </location>
</feature>
<evidence type="ECO:0000313" key="9">
    <source>
        <dbReference type="Proteomes" id="UP000431744"/>
    </source>
</evidence>
<comment type="caution">
    <text evidence="8">The sequence shown here is derived from an EMBL/GenBank/DDBJ whole genome shotgun (WGS) entry which is preliminary data.</text>
</comment>
<feature type="transmembrane region" description="Helical" evidence="6">
    <location>
        <begin position="228"/>
        <end position="253"/>
    </location>
</feature>
<accession>A0A6H9WTL5</accession>
<dbReference type="CDD" id="cd06174">
    <property type="entry name" value="MFS"/>
    <property type="match status" value="1"/>
</dbReference>
<dbReference type="Pfam" id="PF07690">
    <property type="entry name" value="MFS_1"/>
    <property type="match status" value="1"/>
</dbReference>
<feature type="transmembrane region" description="Helical" evidence="6">
    <location>
        <begin position="318"/>
        <end position="342"/>
    </location>
</feature>
<gene>
    <name evidence="8" type="ORF">F8O04_05830</name>
</gene>
<keyword evidence="4 6" id="KW-1133">Transmembrane helix</keyword>
<feature type="transmembrane region" description="Helical" evidence="6">
    <location>
        <begin position="126"/>
        <end position="143"/>
    </location>
</feature>
<keyword evidence="9" id="KW-1185">Reference proteome</keyword>
<feature type="transmembrane region" description="Helical" evidence="6">
    <location>
        <begin position="155"/>
        <end position="177"/>
    </location>
</feature>
<dbReference type="InterPro" id="IPR036259">
    <property type="entry name" value="MFS_trans_sf"/>
</dbReference>
<feature type="domain" description="Major facilitator superfamily (MFS) profile" evidence="7">
    <location>
        <begin position="27"/>
        <end position="409"/>
    </location>
</feature>
<evidence type="ECO:0000256" key="3">
    <source>
        <dbReference type="ARBA" id="ARBA00022692"/>
    </source>
</evidence>
<keyword evidence="2" id="KW-0813">Transport</keyword>
<dbReference type="Gene3D" id="1.20.1250.20">
    <property type="entry name" value="MFS general substrate transporter like domains"/>
    <property type="match status" value="1"/>
</dbReference>
<evidence type="ECO:0000256" key="4">
    <source>
        <dbReference type="ARBA" id="ARBA00022989"/>
    </source>
</evidence>
<dbReference type="GO" id="GO:0022857">
    <property type="term" value="F:transmembrane transporter activity"/>
    <property type="evidence" value="ECO:0007669"/>
    <property type="project" value="InterPro"/>
</dbReference>
<name>A0A6H9WTL5_9MICO</name>
<comment type="subcellular location">
    <subcellularLocation>
        <location evidence="1">Cell membrane</location>
        <topology evidence="1">Multi-pass membrane protein</topology>
    </subcellularLocation>
</comment>
<dbReference type="PANTHER" id="PTHR23506:SF26">
    <property type="entry name" value="MFS-TYPE TRANSPORTER SLC18B1"/>
    <property type="match status" value="1"/>
</dbReference>
<protein>
    <submittedName>
        <fullName evidence="8">MFS transporter</fullName>
    </submittedName>
</protein>
<dbReference type="RefSeq" id="WP_158028339.1">
    <property type="nucleotide sequence ID" value="NZ_BMHG01000001.1"/>
</dbReference>
<feature type="transmembrane region" description="Helical" evidence="6">
    <location>
        <begin position="354"/>
        <end position="374"/>
    </location>
</feature>
<keyword evidence="3 6" id="KW-0812">Transmembrane</keyword>
<feature type="transmembrane region" description="Helical" evidence="6">
    <location>
        <begin position="265"/>
        <end position="285"/>
    </location>
</feature>
<feature type="transmembrane region" description="Helical" evidence="6">
    <location>
        <begin position="97"/>
        <end position="120"/>
    </location>
</feature>
<dbReference type="OrthoDB" id="7375466at2"/>
<evidence type="ECO:0000259" key="7">
    <source>
        <dbReference type="PROSITE" id="PS50850"/>
    </source>
</evidence>